<dbReference type="Proteomes" id="UP000828390">
    <property type="component" value="Unassembled WGS sequence"/>
</dbReference>
<protein>
    <submittedName>
        <fullName evidence="1">Uncharacterized protein</fullName>
    </submittedName>
</protein>
<name>A0A9D4JSS8_DREPO</name>
<evidence type="ECO:0000313" key="2">
    <source>
        <dbReference type="Proteomes" id="UP000828390"/>
    </source>
</evidence>
<sequence length="63" mass="6950">MLLLGKPLSIDLVYHSIGHLLRLEHICKQVWNITRLKTVGLKPLNTECTHTLASSYLGPGNAA</sequence>
<accession>A0A9D4JSS8</accession>
<evidence type="ECO:0000313" key="1">
    <source>
        <dbReference type="EMBL" id="KAH3823295.1"/>
    </source>
</evidence>
<reference evidence="1" key="2">
    <citation type="submission" date="2020-11" db="EMBL/GenBank/DDBJ databases">
        <authorList>
            <person name="McCartney M.A."/>
            <person name="Auch B."/>
            <person name="Kono T."/>
            <person name="Mallez S."/>
            <person name="Becker A."/>
            <person name="Gohl D.M."/>
            <person name="Silverstein K.A.T."/>
            <person name="Koren S."/>
            <person name="Bechman K.B."/>
            <person name="Herman A."/>
            <person name="Abrahante J.E."/>
            <person name="Garbe J."/>
        </authorList>
    </citation>
    <scope>NUCLEOTIDE SEQUENCE</scope>
    <source>
        <strain evidence="1">Duluth1</strain>
        <tissue evidence="1">Whole animal</tissue>
    </source>
</reference>
<reference evidence="1" key="1">
    <citation type="journal article" date="2019" name="bioRxiv">
        <title>The Genome of the Zebra Mussel, Dreissena polymorpha: A Resource for Invasive Species Research.</title>
        <authorList>
            <person name="McCartney M.A."/>
            <person name="Auch B."/>
            <person name="Kono T."/>
            <person name="Mallez S."/>
            <person name="Zhang Y."/>
            <person name="Obille A."/>
            <person name="Becker A."/>
            <person name="Abrahante J.E."/>
            <person name="Garbe J."/>
            <person name="Badalamenti J.P."/>
            <person name="Herman A."/>
            <person name="Mangelson H."/>
            <person name="Liachko I."/>
            <person name="Sullivan S."/>
            <person name="Sone E.D."/>
            <person name="Koren S."/>
            <person name="Silverstein K.A.T."/>
            <person name="Beckman K.B."/>
            <person name="Gohl D.M."/>
        </authorList>
    </citation>
    <scope>NUCLEOTIDE SEQUENCE</scope>
    <source>
        <strain evidence="1">Duluth1</strain>
        <tissue evidence="1">Whole animal</tissue>
    </source>
</reference>
<dbReference type="AlphaFoldDB" id="A0A9D4JSS8"/>
<organism evidence="1 2">
    <name type="scientific">Dreissena polymorpha</name>
    <name type="common">Zebra mussel</name>
    <name type="synonym">Mytilus polymorpha</name>
    <dbReference type="NCBI Taxonomy" id="45954"/>
    <lineage>
        <taxon>Eukaryota</taxon>
        <taxon>Metazoa</taxon>
        <taxon>Spiralia</taxon>
        <taxon>Lophotrochozoa</taxon>
        <taxon>Mollusca</taxon>
        <taxon>Bivalvia</taxon>
        <taxon>Autobranchia</taxon>
        <taxon>Heteroconchia</taxon>
        <taxon>Euheterodonta</taxon>
        <taxon>Imparidentia</taxon>
        <taxon>Neoheterodontei</taxon>
        <taxon>Myida</taxon>
        <taxon>Dreissenoidea</taxon>
        <taxon>Dreissenidae</taxon>
        <taxon>Dreissena</taxon>
    </lineage>
</organism>
<keyword evidence="2" id="KW-1185">Reference proteome</keyword>
<proteinExistence type="predicted"/>
<comment type="caution">
    <text evidence="1">The sequence shown here is derived from an EMBL/GenBank/DDBJ whole genome shotgun (WGS) entry which is preliminary data.</text>
</comment>
<gene>
    <name evidence="1" type="ORF">DPMN_125094</name>
</gene>
<dbReference type="EMBL" id="JAIWYP010000005">
    <property type="protein sequence ID" value="KAH3823295.1"/>
    <property type="molecule type" value="Genomic_DNA"/>
</dbReference>